<accession>A0ABU8XU96</accession>
<protein>
    <recommendedName>
        <fullName evidence="3">DUF4157 domain-containing protein</fullName>
    </recommendedName>
</protein>
<dbReference type="EMBL" id="JBBLZC010000015">
    <property type="protein sequence ID" value="MEK0084514.1"/>
    <property type="molecule type" value="Genomic_DNA"/>
</dbReference>
<evidence type="ECO:0000313" key="2">
    <source>
        <dbReference type="Proteomes" id="UP001375743"/>
    </source>
</evidence>
<sequence>MPNHLLLHLAVLGVGLALGLHGTGHAARAETCGSLEPVALEIQVRAETPEAPRIVAASETEIRRRAFGAGLHDDRPDRRTTGLTATQVEGQAGYRLARAALPGRQICLALRSIEARIANSEVVVYVDRRYAEGSCERAAILDHELAHVRINREALQRGRKSLRARLESAVEPWRGRWVRESELGTIDAAIGNAVAEGLKAVRADAARLHAQLDTPESYARTQRRCAGW</sequence>
<comment type="caution">
    <text evidence="1">The sequence shown here is derived from an EMBL/GenBank/DDBJ whole genome shotgun (WGS) entry which is preliminary data.</text>
</comment>
<proteinExistence type="predicted"/>
<evidence type="ECO:0008006" key="3">
    <source>
        <dbReference type="Google" id="ProtNLM"/>
    </source>
</evidence>
<gene>
    <name evidence="1" type="ORF">U1T56_15260</name>
</gene>
<evidence type="ECO:0000313" key="1">
    <source>
        <dbReference type="EMBL" id="MEK0084514.1"/>
    </source>
</evidence>
<keyword evidence="2" id="KW-1185">Reference proteome</keyword>
<organism evidence="1 2">
    <name type="scientific">Benzoatithermus flavus</name>
    <dbReference type="NCBI Taxonomy" id="3108223"/>
    <lineage>
        <taxon>Bacteria</taxon>
        <taxon>Pseudomonadati</taxon>
        <taxon>Pseudomonadota</taxon>
        <taxon>Alphaproteobacteria</taxon>
        <taxon>Geminicoccales</taxon>
        <taxon>Geminicoccaceae</taxon>
        <taxon>Benzoatithermus</taxon>
    </lineage>
</organism>
<reference evidence="1 2" key="1">
    <citation type="submission" date="2024-01" db="EMBL/GenBank/DDBJ databases">
        <title>Multi-omics insights into the function and evolution of sodium benzoate biodegradation pathways in Benzoatithermus flavus gen. nov., sp. nov. from hot spring.</title>
        <authorList>
            <person name="Hu C.-J."/>
            <person name="Li W.-J."/>
        </authorList>
    </citation>
    <scope>NUCLEOTIDE SEQUENCE [LARGE SCALE GENOMIC DNA]</scope>
    <source>
        <strain evidence="1 2">SYSU G07066</strain>
    </source>
</reference>
<dbReference type="Proteomes" id="UP001375743">
    <property type="component" value="Unassembled WGS sequence"/>
</dbReference>
<name>A0ABU8XU96_9PROT</name>
<dbReference type="RefSeq" id="WP_418160365.1">
    <property type="nucleotide sequence ID" value="NZ_JBBLZC010000015.1"/>
</dbReference>